<feature type="compositionally biased region" description="Low complexity" evidence="1">
    <location>
        <begin position="15"/>
        <end position="26"/>
    </location>
</feature>
<sequence length="50" mass="5071">MTAASTIGGAVTVIKSSLSPSASTTSKKTDPPPLMLGSMTKGRALLPVRR</sequence>
<organism evidence="2 3">
    <name type="scientific">Bradyrhizobium erythrophlei</name>
    <dbReference type="NCBI Taxonomy" id="1437360"/>
    <lineage>
        <taxon>Bacteria</taxon>
        <taxon>Pseudomonadati</taxon>
        <taxon>Pseudomonadota</taxon>
        <taxon>Alphaproteobacteria</taxon>
        <taxon>Hyphomicrobiales</taxon>
        <taxon>Nitrobacteraceae</taxon>
        <taxon>Bradyrhizobium</taxon>
    </lineage>
</organism>
<reference evidence="2 3" key="1">
    <citation type="submission" date="2016-10" db="EMBL/GenBank/DDBJ databases">
        <authorList>
            <person name="de Groot N.N."/>
        </authorList>
    </citation>
    <scope>NUCLEOTIDE SEQUENCE [LARGE SCALE GENOMIC DNA]</scope>
    <source>
        <strain evidence="2 3">MT12</strain>
    </source>
</reference>
<evidence type="ECO:0000313" key="2">
    <source>
        <dbReference type="EMBL" id="SEE10153.1"/>
    </source>
</evidence>
<evidence type="ECO:0000256" key="1">
    <source>
        <dbReference type="SAM" id="MobiDB-lite"/>
    </source>
</evidence>
<proteinExistence type="predicted"/>
<dbReference type="Proteomes" id="UP000198992">
    <property type="component" value="Unassembled WGS sequence"/>
</dbReference>
<accession>A0A1H5G392</accession>
<gene>
    <name evidence="2" type="ORF">SAMN05444164_6906</name>
</gene>
<name>A0A1H5G392_9BRAD</name>
<dbReference type="EMBL" id="FNTH01000001">
    <property type="protein sequence ID" value="SEE10153.1"/>
    <property type="molecule type" value="Genomic_DNA"/>
</dbReference>
<protein>
    <submittedName>
        <fullName evidence="2">Uncharacterized protein</fullName>
    </submittedName>
</protein>
<evidence type="ECO:0000313" key="3">
    <source>
        <dbReference type="Proteomes" id="UP000198992"/>
    </source>
</evidence>
<feature type="region of interest" description="Disordered" evidence="1">
    <location>
        <begin position="15"/>
        <end position="50"/>
    </location>
</feature>
<dbReference type="AlphaFoldDB" id="A0A1H5G392"/>